<feature type="domain" description="Enoyl reductase (ER)" evidence="7">
    <location>
        <begin position="19"/>
        <end position="370"/>
    </location>
</feature>
<dbReference type="Pfam" id="PF08240">
    <property type="entry name" value="ADH_N"/>
    <property type="match status" value="1"/>
</dbReference>
<dbReference type="PANTHER" id="PTHR43880:SF12">
    <property type="entry name" value="ALCOHOL DEHYDROGENASE CLASS-3"/>
    <property type="match status" value="1"/>
</dbReference>
<dbReference type="InterPro" id="IPR036291">
    <property type="entry name" value="NAD(P)-bd_dom_sf"/>
</dbReference>
<dbReference type="Pfam" id="PF00107">
    <property type="entry name" value="ADH_zinc_N"/>
    <property type="match status" value="1"/>
</dbReference>
<dbReference type="InterPro" id="IPR013154">
    <property type="entry name" value="ADH-like_N"/>
</dbReference>
<keyword evidence="9" id="KW-1185">Reference proteome</keyword>
<organism evidence="8 9">
    <name type="scientific">Larinioides sclopetarius</name>
    <dbReference type="NCBI Taxonomy" id="280406"/>
    <lineage>
        <taxon>Eukaryota</taxon>
        <taxon>Metazoa</taxon>
        <taxon>Ecdysozoa</taxon>
        <taxon>Arthropoda</taxon>
        <taxon>Chelicerata</taxon>
        <taxon>Arachnida</taxon>
        <taxon>Araneae</taxon>
        <taxon>Araneomorphae</taxon>
        <taxon>Entelegynae</taxon>
        <taxon>Araneoidea</taxon>
        <taxon>Araneidae</taxon>
        <taxon>Larinioides</taxon>
    </lineage>
</organism>
<dbReference type="Gene3D" id="3.40.50.720">
    <property type="entry name" value="NAD(P)-binding Rossmann-like Domain"/>
    <property type="match status" value="1"/>
</dbReference>
<evidence type="ECO:0000313" key="9">
    <source>
        <dbReference type="Proteomes" id="UP001497382"/>
    </source>
</evidence>
<keyword evidence="5" id="KW-0520">NAD</keyword>
<dbReference type="SUPFAM" id="SSF50129">
    <property type="entry name" value="GroES-like"/>
    <property type="match status" value="2"/>
</dbReference>
<dbReference type="InterPro" id="IPR002328">
    <property type="entry name" value="ADH_Zn_CS"/>
</dbReference>
<dbReference type="Gene3D" id="3.90.180.10">
    <property type="entry name" value="Medium-chain alcohol dehydrogenases, catalytic domain"/>
    <property type="match status" value="1"/>
</dbReference>
<proteinExistence type="inferred from homology"/>
<dbReference type="GO" id="GO:0051903">
    <property type="term" value="F:S-(hydroxymethyl)glutathione dehydrogenase [NAD(P)+] activity"/>
    <property type="evidence" value="ECO:0007669"/>
    <property type="project" value="TreeGrafter"/>
</dbReference>
<dbReference type="InterPro" id="IPR020843">
    <property type="entry name" value="ER"/>
</dbReference>
<name>A0AAV1ZYW4_9ARAC</name>
<evidence type="ECO:0000256" key="4">
    <source>
        <dbReference type="ARBA" id="ARBA00023002"/>
    </source>
</evidence>
<dbReference type="GO" id="GO:0005829">
    <property type="term" value="C:cytosol"/>
    <property type="evidence" value="ECO:0007669"/>
    <property type="project" value="TreeGrafter"/>
</dbReference>
<accession>A0AAV1ZYW4</accession>
<dbReference type="SMART" id="SM00829">
    <property type="entry name" value="PKS_ER"/>
    <property type="match status" value="1"/>
</dbReference>
<dbReference type="InterPro" id="IPR011032">
    <property type="entry name" value="GroES-like_sf"/>
</dbReference>
<evidence type="ECO:0000256" key="2">
    <source>
        <dbReference type="ARBA" id="ARBA00022723"/>
    </source>
</evidence>
<keyword evidence="4" id="KW-0560">Oxidoreductase</keyword>
<comment type="similarity">
    <text evidence="6">Belongs to the zinc-containing alcohol dehydrogenase family.</text>
</comment>
<keyword evidence="2 6" id="KW-0479">Metal-binding</keyword>
<evidence type="ECO:0000256" key="3">
    <source>
        <dbReference type="ARBA" id="ARBA00022833"/>
    </source>
</evidence>
<evidence type="ECO:0000313" key="8">
    <source>
        <dbReference type="EMBL" id="CAL1277032.1"/>
    </source>
</evidence>
<evidence type="ECO:0000256" key="5">
    <source>
        <dbReference type="ARBA" id="ARBA00023027"/>
    </source>
</evidence>
<dbReference type="PROSITE" id="PS00059">
    <property type="entry name" value="ADH_ZINC"/>
    <property type="match status" value="1"/>
</dbReference>
<dbReference type="GO" id="GO:0046294">
    <property type="term" value="P:formaldehyde catabolic process"/>
    <property type="evidence" value="ECO:0007669"/>
    <property type="project" value="TreeGrafter"/>
</dbReference>
<reference evidence="8 9" key="1">
    <citation type="submission" date="2024-04" db="EMBL/GenBank/DDBJ databases">
        <authorList>
            <person name="Rising A."/>
            <person name="Reimegard J."/>
            <person name="Sonavane S."/>
            <person name="Akerstrom W."/>
            <person name="Nylinder S."/>
            <person name="Hedman E."/>
            <person name="Kallberg Y."/>
        </authorList>
    </citation>
    <scope>NUCLEOTIDE SEQUENCE [LARGE SCALE GENOMIC DNA]</scope>
</reference>
<dbReference type="AlphaFoldDB" id="A0AAV1ZYW4"/>
<gene>
    <name evidence="8" type="ORF">LARSCL_LOCUS8976</name>
</gene>
<dbReference type="Proteomes" id="UP001497382">
    <property type="component" value="Unassembled WGS sequence"/>
</dbReference>
<dbReference type="EMBL" id="CAXIEN010000098">
    <property type="protein sequence ID" value="CAL1277032.1"/>
    <property type="molecule type" value="Genomic_DNA"/>
</dbReference>
<comment type="caution">
    <text evidence="8">The sequence shown here is derived from an EMBL/GenBank/DDBJ whole genome shotgun (WGS) entry which is preliminary data.</text>
</comment>
<evidence type="ECO:0000256" key="6">
    <source>
        <dbReference type="RuleBase" id="RU361277"/>
    </source>
</evidence>
<keyword evidence="3 6" id="KW-0862">Zinc</keyword>
<dbReference type="FunFam" id="3.40.50.720:FF:000003">
    <property type="entry name" value="S-(hydroxymethyl)glutathione dehydrogenase"/>
    <property type="match status" value="1"/>
</dbReference>
<dbReference type="InterPro" id="IPR013149">
    <property type="entry name" value="ADH-like_C"/>
</dbReference>
<dbReference type="PANTHER" id="PTHR43880">
    <property type="entry name" value="ALCOHOL DEHYDROGENASE"/>
    <property type="match status" value="1"/>
</dbReference>
<dbReference type="GO" id="GO:0008270">
    <property type="term" value="F:zinc ion binding"/>
    <property type="evidence" value="ECO:0007669"/>
    <property type="project" value="InterPro"/>
</dbReference>
<comment type="cofactor">
    <cofactor evidence="1 6">
        <name>Zn(2+)</name>
        <dbReference type="ChEBI" id="CHEBI:29105"/>
    </cofactor>
</comment>
<dbReference type="SUPFAM" id="SSF51735">
    <property type="entry name" value="NAD(P)-binding Rossmann-fold domains"/>
    <property type="match status" value="1"/>
</dbReference>
<evidence type="ECO:0000256" key="1">
    <source>
        <dbReference type="ARBA" id="ARBA00001947"/>
    </source>
</evidence>
<protein>
    <recommendedName>
        <fullName evidence="7">Enoyl reductase (ER) domain-containing protein</fullName>
    </recommendedName>
</protein>
<dbReference type="FunFam" id="3.90.180.10:FF:000067">
    <property type="entry name" value="alcohol dehydrogenase 1-like isoform X1"/>
    <property type="match status" value="1"/>
</dbReference>
<evidence type="ECO:0000259" key="7">
    <source>
        <dbReference type="SMART" id="SM00829"/>
    </source>
</evidence>
<sequence>MSTAGKPITCKAAVTWKIGGGFVIETVEVAPPKKGEVRIRMTSTGICHSDLHVMEGIDKSFNFPCVLGHEGAGIVESVGEGVTSVAPGDVVVPVFEGYCGKCKLCKDPRTPMCDTQTRNHLQLDGTSRITCKGQPVAQMSTVSTFSQYTVTSEMNVAKVNPKANPNTLCLAGCCIPTGYGAVMNAGKVPPGSTCAVWGLGGVGMCVLMGCRDSGASKVIGIDTNPNKFPLAKQFGATEFLNPKDVDNVPEKLAEMTDGGVDFCFVSVGITPVMEEAFMSSHPQWGKTVIIGLAEIGETMRAGIWELIYGRQLVGTFYGSYKAKLGIPELVDKVVSGQIQLEKLISHRLPLERISEGFNMLKTGESLRAIIDYSL</sequence>